<name>A0ACC2MIG4_PERAE</name>
<organism evidence="1 2">
    <name type="scientific">Persea americana</name>
    <name type="common">Avocado</name>
    <dbReference type="NCBI Taxonomy" id="3435"/>
    <lineage>
        <taxon>Eukaryota</taxon>
        <taxon>Viridiplantae</taxon>
        <taxon>Streptophyta</taxon>
        <taxon>Embryophyta</taxon>
        <taxon>Tracheophyta</taxon>
        <taxon>Spermatophyta</taxon>
        <taxon>Magnoliopsida</taxon>
        <taxon>Magnoliidae</taxon>
        <taxon>Laurales</taxon>
        <taxon>Lauraceae</taxon>
        <taxon>Persea</taxon>
    </lineage>
</organism>
<proteinExistence type="predicted"/>
<sequence>MADQPKTIEQTERAPNTNQTAIFLTAATVGGTLLVLSGLTLTATAISLLMATPLLVIWSPILMPTTFLVATGFIFSSGFGIAALSVVAWMYRYATGKHPPGSEQLDHVMKVLVHEAKIMKNKAKEYAYQVRDMAQQITKRVQNMGNSEILFSENRLKVF</sequence>
<keyword evidence="2" id="KW-1185">Reference proteome</keyword>
<comment type="caution">
    <text evidence="1">The sequence shown here is derived from an EMBL/GenBank/DDBJ whole genome shotgun (WGS) entry which is preliminary data.</text>
</comment>
<dbReference type="EMBL" id="CM056810">
    <property type="protein sequence ID" value="KAJ8644927.1"/>
    <property type="molecule type" value="Genomic_DNA"/>
</dbReference>
<evidence type="ECO:0000313" key="2">
    <source>
        <dbReference type="Proteomes" id="UP001234297"/>
    </source>
</evidence>
<gene>
    <name evidence="1" type="ORF">MRB53_006675</name>
</gene>
<dbReference type="Proteomes" id="UP001234297">
    <property type="component" value="Chromosome 2"/>
</dbReference>
<evidence type="ECO:0000313" key="1">
    <source>
        <dbReference type="EMBL" id="KAJ8644927.1"/>
    </source>
</evidence>
<protein>
    <submittedName>
        <fullName evidence="1">Uncharacterized protein</fullName>
    </submittedName>
</protein>
<reference evidence="1 2" key="1">
    <citation type="journal article" date="2022" name="Hortic Res">
        <title>A haplotype resolved chromosomal level avocado genome allows analysis of novel avocado genes.</title>
        <authorList>
            <person name="Nath O."/>
            <person name="Fletcher S.J."/>
            <person name="Hayward A."/>
            <person name="Shaw L.M."/>
            <person name="Masouleh A.K."/>
            <person name="Furtado A."/>
            <person name="Henry R.J."/>
            <person name="Mitter N."/>
        </authorList>
    </citation>
    <scope>NUCLEOTIDE SEQUENCE [LARGE SCALE GENOMIC DNA]</scope>
    <source>
        <strain evidence="2">cv. Hass</strain>
    </source>
</reference>
<accession>A0ACC2MIG4</accession>